<organism evidence="4 5">
    <name type="scientific">Lithohypha guttulata</name>
    <dbReference type="NCBI Taxonomy" id="1690604"/>
    <lineage>
        <taxon>Eukaryota</taxon>
        <taxon>Fungi</taxon>
        <taxon>Dikarya</taxon>
        <taxon>Ascomycota</taxon>
        <taxon>Pezizomycotina</taxon>
        <taxon>Eurotiomycetes</taxon>
        <taxon>Chaetothyriomycetidae</taxon>
        <taxon>Chaetothyriales</taxon>
        <taxon>Trichomeriaceae</taxon>
        <taxon>Lithohypha</taxon>
    </lineage>
</organism>
<evidence type="ECO:0000259" key="3">
    <source>
        <dbReference type="Pfam" id="PF25995"/>
    </source>
</evidence>
<name>A0AAN7T1J0_9EURO</name>
<accession>A0AAN7T1J0</accession>
<keyword evidence="1" id="KW-0175">Coiled coil</keyword>
<dbReference type="PANTHER" id="PTHR31011:SF2">
    <property type="entry name" value="PROTEIN STB2-RELATED"/>
    <property type="match status" value="1"/>
</dbReference>
<feature type="domain" description="STB6-like N-terminal" evidence="3">
    <location>
        <begin position="61"/>
        <end position="195"/>
    </location>
</feature>
<evidence type="ECO:0000313" key="5">
    <source>
        <dbReference type="Proteomes" id="UP001309876"/>
    </source>
</evidence>
<feature type="region of interest" description="Disordered" evidence="2">
    <location>
        <begin position="455"/>
        <end position="542"/>
    </location>
</feature>
<evidence type="ECO:0000313" key="4">
    <source>
        <dbReference type="EMBL" id="KAK5087141.1"/>
    </source>
</evidence>
<dbReference type="Pfam" id="PF25995">
    <property type="entry name" value="STB6_N"/>
    <property type="match status" value="1"/>
</dbReference>
<sequence>MAGHFPVLAAYSPFAGQGNDLYRISTNSATKSDLDEKGSSTGQTSEAFRGRPRGGSKSYRKLVFTDPVAFRYLEEDESTTVLARRHKLEGYELYIVEQWVVSRSHATFTICDSNHSILVNVLAVPHDQSTWSKRLQIYFGAVSQSYAKEKETHLGTLMVTNLSGFPSALNVIAVPDGDVRKHREDFIVNENLKRMGCTGRAAMNLQYPPTSTVQKFHRIYRTSERVPLYSSVMELVRFCQMSLVLYGKLDPTYADGLLCDITEKATNAWWNEIGIDFHNFEPSDGVLGPTTVAALIGLIIGGYNRLKETGAPVGKDPLDLPTMKRAIGHFQKMNRMERSRRLDRATLDRLHRVTANKAEDEGLAVTRALKSTVGAFSGKGGEMIARGLGGGKEKAGIAEVETLDIERFAQLVIGRSMKWLWQGKDKGQPNVGAGAPVDELNGRVFSTDDQGNFIWTSETKNDGNDVTFVGGPDPEEKGRRTGRLRDAVGLSSNRNHGPRSQHTDDEGTKHDRLAMTPAPSNVRRKGLSHQSSHSTLPSEFPPLVQDLANAPITTTKPEIPKDSGQTQAMASTNLTAHRQALRGIDHKGRESPSKRRVHEVLSRIRDELRDDRYQNFSANFRFEQPQTTGLKRSLSTINLRTIQEARTAKLPRHLSYSILTDAIDYQKHLAEDTDVDDEEKKGVTKSVSSLIKIRKEQLRRSQELGVKVFGISRGIAPFAQTRIGRVEKVEREAVAQLEELNNVYYGHLEEYQTLQATSTDLVAREKASLNEAMRSIDMLGQKLDYEIDSLQSRMHEVEESIDDFERRVMDIEASIRVLVAQEEKPRQASWYERWLTFGRTTKMVEQERKEVSIAEEPRAFIRSSARPDVHNAGPSHNI</sequence>
<gene>
    <name evidence="4" type="ORF">LTR05_004312</name>
</gene>
<dbReference type="EMBL" id="JAVRRJ010000003">
    <property type="protein sequence ID" value="KAK5087141.1"/>
    <property type="molecule type" value="Genomic_DNA"/>
</dbReference>
<feature type="region of interest" description="Disordered" evidence="2">
    <location>
        <begin position="31"/>
        <end position="55"/>
    </location>
</feature>
<feature type="compositionally biased region" description="Basic and acidic residues" evidence="2">
    <location>
        <begin position="501"/>
        <end position="513"/>
    </location>
</feature>
<feature type="compositionally biased region" description="Polar residues" evidence="2">
    <location>
        <begin position="528"/>
        <end position="537"/>
    </location>
</feature>
<protein>
    <recommendedName>
        <fullName evidence="3">STB6-like N-terminal domain-containing protein</fullName>
    </recommendedName>
</protein>
<dbReference type="AlphaFoldDB" id="A0AAN7T1J0"/>
<feature type="compositionally biased region" description="Basic and acidic residues" evidence="2">
    <location>
        <begin position="474"/>
        <end position="486"/>
    </location>
</feature>
<evidence type="ECO:0000256" key="2">
    <source>
        <dbReference type="SAM" id="MobiDB-lite"/>
    </source>
</evidence>
<feature type="compositionally biased region" description="Polar residues" evidence="2">
    <location>
        <begin position="490"/>
        <end position="500"/>
    </location>
</feature>
<dbReference type="InterPro" id="IPR038919">
    <property type="entry name" value="STB2/STB2"/>
</dbReference>
<dbReference type="InterPro" id="IPR059025">
    <property type="entry name" value="STB6_N"/>
</dbReference>
<evidence type="ECO:0000256" key="1">
    <source>
        <dbReference type="SAM" id="Coils"/>
    </source>
</evidence>
<proteinExistence type="predicted"/>
<dbReference type="Proteomes" id="UP001309876">
    <property type="component" value="Unassembled WGS sequence"/>
</dbReference>
<dbReference type="PANTHER" id="PTHR31011">
    <property type="entry name" value="PROTEIN STB2-RELATED"/>
    <property type="match status" value="1"/>
</dbReference>
<reference evidence="4 5" key="1">
    <citation type="submission" date="2023-08" db="EMBL/GenBank/DDBJ databases">
        <title>Black Yeasts Isolated from many extreme environments.</title>
        <authorList>
            <person name="Coleine C."/>
            <person name="Stajich J.E."/>
            <person name="Selbmann L."/>
        </authorList>
    </citation>
    <scope>NUCLEOTIDE SEQUENCE [LARGE SCALE GENOMIC DNA]</scope>
    <source>
        <strain evidence="4 5">CCFEE 5910</strain>
    </source>
</reference>
<keyword evidence="5" id="KW-1185">Reference proteome</keyword>
<comment type="caution">
    <text evidence="4">The sequence shown here is derived from an EMBL/GenBank/DDBJ whole genome shotgun (WGS) entry which is preliminary data.</text>
</comment>
<dbReference type="GO" id="GO:0070822">
    <property type="term" value="C:Sin3-type complex"/>
    <property type="evidence" value="ECO:0007669"/>
    <property type="project" value="TreeGrafter"/>
</dbReference>
<feature type="coiled-coil region" evidence="1">
    <location>
        <begin position="787"/>
        <end position="814"/>
    </location>
</feature>